<dbReference type="CDD" id="cd16343">
    <property type="entry name" value="LMWPTP"/>
    <property type="match status" value="1"/>
</dbReference>
<dbReference type="InterPro" id="IPR052995">
    <property type="entry name" value="LMW-PTP"/>
</dbReference>
<sequence>MKRILFVCLGNICRSSSAEGVMKYLVKEAGLETEFEIDSAGILSYHQGELPDSRMRAHAARRGYDLVHRSRPVCTDDFERFDLIIGMDDRNIDDLKDRAPSVEACEKIYRMTEFCTRMVADHVPDPYYGGAEGFEYVLDVLEDACAGLLTFLVQDN</sequence>
<dbReference type="InterPro" id="IPR023485">
    <property type="entry name" value="Ptyr_pPase"/>
</dbReference>
<dbReference type="Pfam" id="PF01451">
    <property type="entry name" value="LMWPc"/>
    <property type="match status" value="1"/>
</dbReference>
<evidence type="ECO:0000256" key="3">
    <source>
        <dbReference type="ARBA" id="ARBA00022912"/>
    </source>
</evidence>
<keyword evidence="3" id="KW-0904">Protein phosphatase</keyword>
<dbReference type="AlphaFoldDB" id="J9FWR2"/>
<dbReference type="InterPro" id="IPR036196">
    <property type="entry name" value="Ptyr_pPase_sf"/>
</dbReference>
<evidence type="ECO:0000256" key="2">
    <source>
        <dbReference type="ARBA" id="ARBA00022801"/>
    </source>
</evidence>
<dbReference type="PANTHER" id="PTHR47439:SF1">
    <property type="entry name" value="ACID PHOSPHATASE"/>
    <property type="match status" value="1"/>
</dbReference>
<evidence type="ECO:0000256" key="1">
    <source>
        <dbReference type="ARBA" id="ARBA00011063"/>
    </source>
</evidence>
<name>J9FWR2_9ZZZZ</name>
<dbReference type="FunFam" id="3.40.50.2300:FF:000113">
    <property type="entry name" value="Low molecular weight protein-tyrosine-phosphatase"/>
    <property type="match status" value="1"/>
</dbReference>
<accession>J9FWR2</accession>
<dbReference type="Gene3D" id="3.40.50.2300">
    <property type="match status" value="1"/>
</dbReference>
<gene>
    <name evidence="5" type="ORF">EVA_12463</name>
</gene>
<dbReference type="SMART" id="SM00226">
    <property type="entry name" value="LMWPc"/>
    <property type="match status" value="1"/>
</dbReference>
<organism evidence="5">
    <name type="scientific">gut metagenome</name>
    <dbReference type="NCBI Taxonomy" id="749906"/>
    <lineage>
        <taxon>unclassified sequences</taxon>
        <taxon>metagenomes</taxon>
        <taxon>organismal metagenomes</taxon>
    </lineage>
</organism>
<dbReference type="PRINTS" id="PR00719">
    <property type="entry name" value="LMWPTPASE"/>
</dbReference>
<dbReference type="PANTHER" id="PTHR47439">
    <property type="entry name" value="LOW MOLECULAR WEIGHT PHOSPHOTYROSINE PROTEIN PHOSPHATASE-RELATED"/>
    <property type="match status" value="1"/>
</dbReference>
<dbReference type="EMBL" id="AMCI01003808">
    <property type="protein sequence ID" value="EJW99431.1"/>
    <property type="molecule type" value="Genomic_DNA"/>
</dbReference>
<protein>
    <submittedName>
        <fullName evidence="5">Low molecular weight protein-tyrosine-phosphatase</fullName>
    </submittedName>
</protein>
<feature type="domain" description="Phosphotyrosine protein phosphatase I" evidence="4">
    <location>
        <begin position="2"/>
        <end position="151"/>
    </location>
</feature>
<proteinExistence type="inferred from homology"/>
<reference evidence="5" key="1">
    <citation type="journal article" date="2012" name="PLoS ONE">
        <title>Gene sets for utilization of primary and secondary nutrition supplies in the distal gut of endangered iberian lynx.</title>
        <authorList>
            <person name="Alcaide M."/>
            <person name="Messina E."/>
            <person name="Richter M."/>
            <person name="Bargiela R."/>
            <person name="Peplies J."/>
            <person name="Huws S.A."/>
            <person name="Newbold C.J."/>
            <person name="Golyshin P.N."/>
            <person name="Simon M.A."/>
            <person name="Lopez G."/>
            <person name="Yakimov M.M."/>
            <person name="Ferrer M."/>
        </authorList>
    </citation>
    <scope>NUCLEOTIDE SEQUENCE</scope>
</reference>
<evidence type="ECO:0000313" key="5">
    <source>
        <dbReference type="EMBL" id="EJW99431.1"/>
    </source>
</evidence>
<keyword evidence="2" id="KW-0378">Hydrolase</keyword>
<dbReference type="GO" id="GO:0004725">
    <property type="term" value="F:protein tyrosine phosphatase activity"/>
    <property type="evidence" value="ECO:0007669"/>
    <property type="project" value="InterPro"/>
</dbReference>
<comment type="caution">
    <text evidence="5">The sequence shown here is derived from an EMBL/GenBank/DDBJ whole genome shotgun (WGS) entry which is preliminary data.</text>
</comment>
<comment type="similarity">
    <text evidence="1">Belongs to the low molecular weight phosphotyrosine protein phosphatase family.</text>
</comment>
<evidence type="ECO:0000259" key="4">
    <source>
        <dbReference type="SMART" id="SM00226"/>
    </source>
</evidence>
<dbReference type="InterPro" id="IPR017867">
    <property type="entry name" value="Tyr_phospatase_low_mol_wt"/>
</dbReference>
<dbReference type="SUPFAM" id="SSF52788">
    <property type="entry name" value="Phosphotyrosine protein phosphatases I"/>
    <property type="match status" value="1"/>
</dbReference>